<evidence type="ECO:0000313" key="4">
    <source>
        <dbReference type="Proteomes" id="UP001176940"/>
    </source>
</evidence>
<evidence type="ECO:0008006" key="5">
    <source>
        <dbReference type="Google" id="ProtNLM"/>
    </source>
</evidence>
<evidence type="ECO:0000256" key="1">
    <source>
        <dbReference type="SAM" id="Phobius"/>
    </source>
</evidence>
<gene>
    <name evidence="3" type="ORF">RIMI_LOCUS1952273</name>
</gene>
<protein>
    <recommendedName>
        <fullName evidence="5">Uroplakin-2</fullName>
    </recommendedName>
</protein>
<dbReference type="Proteomes" id="UP001176940">
    <property type="component" value="Unassembled WGS sequence"/>
</dbReference>
<accession>A0ABN9KTS3</accession>
<keyword evidence="1" id="KW-0472">Membrane</keyword>
<organism evidence="3 4">
    <name type="scientific">Ranitomeya imitator</name>
    <name type="common">mimic poison frog</name>
    <dbReference type="NCBI Taxonomy" id="111125"/>
    <lineage>
        <taxon>Eukaryota</taxon>
        <taxon>Metazoa</taxon>
        <taxon>Chordata</taxon>
        <taxon>Craniata</taxon>
        <taxon>Vertebrata</taxon>
        <taxon>Euteleostomi</taxon>
        <taxon>Amphibia</taxon>
        <taxon>Batrachia</taxon>
        <taxon>Anura</taxon>
        <taxon>Neobatrachia</taxon>
        <taxon>Hyloidea</taxon>
        <taxon>Dendrobatidae</taxon>
        <taxon>Dendrobatinae</taxon>
        <taxon>Ranitomeya</taxon>
    </lineage>
</organism>
<keyword evidence="1" id="KW-0812">Transmembrane</keyword>
<dbReference type="PANTHER" id="PTHR15446">
    <property type="entry name" value="UROPLAKIN III"/>
    <property type="match status" value="1"/>
</dbReference>
<feature type="signal peptide" evidence="2">
    <location>
        <begin position="1"/>
        <end position="21"/>
    </location>
</feature>
<reference evidence="3" key="1">
    <citation type="submission" date="2023-07" db="EMBL/GenBank/DDBJ databases">
        <authorList>
            <person name="Stuckert A."/>
        </authorList>
    </citation>
    <scope>NUCLEOTIDE SEQUENCE</scope>
</reference>
<evidence type="ECO:0000256" key="2">
    <source>
        <dbReference type="SAM" id="SignalP"/>
    </source>
</evidence>
<dbReference type="InterPro" id="IPR024831">
    <property type="entry name" value="Uroplakin-3"/>
</dbReference>
<dbReference type="EMBL" id="CAUEEQ010002625">
    <property type="protein sequence ID" value="CAJ0923216.1"/>
    <property type="molecule type" value="Genomic_DNA"/>
</dbReference>
<dbReference type="PANTHER" id="PTHR15446:SF17">
    <property type="entry name" value="UROPLAKIN-3A"/>
    <property type="match status" value="1"/>
</dbReference>
<comment type="caution">
    <text evidence="3">The sequence shown here is derived from an EMBL/GenBank/DDBJ whole genome shotgun (WGS) entry which is preliminary data.</text>
</comment>
<name>A0ABN9KTS3_9NEOB</name>
<sequence>MRPISWRSLLNVLFLMRCVVSQQTALLLDKFEISLFSEDLILSSVIWLMPPYCLYEAWIHQAVDVSVAPRSTSMIEVEVQILGHNETYVVPDRFALPQCVSMFGEPSPLDLYVFQVGPDISSQNADQVIRILPGTTYLIRFMLYNTDKQIAYTNWSQPFMTRVFWTYLPPNPREMRFVFEGRSGGMVVITVLLSISMFMLLVGLAVTFATHK</sequence>
<feature type="transmembrane region" description="Helical" evidence="1">
    <location>
        <begin position="185"/>
        <end position="209"/>
    </location>
</feature>
<keyword evidence="1" id="KW-1133">Transmembrane helix</keyword>
<proteinExistence type="predicted"/>
<feature type="chain" id="PRO_5046139277" description="Uroplakin-2" evidence="2">
    <location>
        <begin position="22"/>
        <end position="212"/>
    </location>
</feature>
<dbReference type="InterPro" id="IPR009952">
    <property type="entry name" value="Uroplakin-2"/>
</dbReference>
<keyword evidence="4" id="KW-1185">Reference proteome</keyword>
<keyword evidence="2" id="KW-0732">Signal</keyword>
<dbReference type="Pfam" id="PF07353">
    <property type="entry name" value="Uroplakin_II"/>
    <property type="match status" value="1"/>
</dbReference>
<evidence type="ECO:0000313" key="3">
    <source>
        <dbReference type="EMBL" id="CAJ0923216.1"/>
    </source>
</evidence>